<protein>
    <recommendedName>
        <fullName evidence="8">CASP-like protein</fullName>
    </recommendedName>
</protein>
<evidence type="ECO:0000256" key="8">
    <source>
        <dbReference type="RuleBase" id="RU361233"/>
    </source>
</evidence>
<dbReference type="Proteomes" id="UP000541444">
    <property type="component" value="Unassembled WGS sequence"/>
</dbReference>
<comment type="similarity">
    <text evidence="2 8">Belongs to the Casparian strip membrane proteins (CASP) family.</text>
</comment>
<feature type="transmembrane region" description="Helical" evidence="8">
    <location>
        <begin position="72"/>
        <end position="93"/>
    </location>
</feature>
<dbReference type="InterPro" id="IPR006459">
    <property type="entry name" value="CASP/CASPL"/>
</dbReference>
<evidence type="ECO:0000256" key="7">
    <source>
        <dbReference type="ARBA" id="ARBA00023136"/>
    </source>
</evidence>
<dbReference type="OrthoDB" id="749363at2759"/>
<name>A0A7J7P728_9MAGN</name>
<evidence type="ECO:0000313" key="11">
    <source>
        <dbReference type="Proteomes" id="UP000541444"/>
    </source>
</evidence>
<evidence type="ECO:0000256" key="5">
    <source>
        <dbReference type="ARBA" id="ARBA00022692"/>
    </source>
</evidence>
<evidence type="ECO:0000256" key="4">
    <source>
        <dbReference type="ARBA" id="ARBA00022475"/>
    </source>
</evidence>
<keyword evidence="5 8" id="KW-0812">Transmembrane</keyword>
<keyword evidence="7 8" id="KW-0472">Membrane</keyword>
<dbReference type="Pfam" id="PF04535">
    <property type="entry name" value="CASP_dom"/>
    <property type="match status" value="1"/>
</dbReference>
<keyword evidence="11" id="KW-1185">Reference proteome</keyword>
<dbReference type="InterPro" id="IPR006702">
    <property type="entry name" value="CASP_dom"/>
</dbReference>
<dbReference type="NCBIfam" id="TIGR01569">
    <property type="entry name" value="A_tha_TIGR01569"/>
    <property type="match status" value="1"/>
</dbReference>
<comment type="subcellular location">
    <subcellularLocation>
        <location evidence="1 8">Cell membrane</location>
        <topology evidence="1 8">Multi-pass membrane protein</topology>
    </subcellularLocation>
</comment>
<dbReference type="EMBL" id="JACGCM010000223">
    <property type="protein sequence ID" value="KAF6174944.1"/>
    <property type="molecule type" value="Genomic_DNA"/>
</dbReference>
<feature type="transmembrane region" description="Helical" evidence="8">
    <location>
        <begin position="100"/>
        <end position="122"/>
    </location>
</feature>
<feature type="transmembrane region" description="Helical" evidence="8">
    <location>
        <begin position="33"/>
        <end position="52"/>
    </location>
</feature>
<reference evidence="10 11" key="1">
    <citation type="journal article" date="2020" name="IScience">
        <title>Genome Sequencing of the Endangered Kingdonia uniflora (Circaeasteraceae, Ranunculales) Reveals Potential Mechanisms of Evolutionary Specialization.</title>
        <authorList>
            <person name="Sun Y."/>
            <person name="Deng T."/>
            <person name="Zhang A."/>
            <person name="Moore M.J."/>
            <person name="Landis J.B."/>
            <person name="Lin N."/>
            <person name="Zhang H."/>
            <person name="Zhang X."/>
            <person name="Huang J."/>
            <person name="Zhang X."/>
            <person name="Sun H."/>
            <person name="Wang H."/>
        </authorList>
    </citation>
    <scope>NUCLEOTIDE SEQUENCE [LARGE SCALE GENOMIC DNA]</scope>
    <source>
        <strain evidence="10">TB1705</strain>
        <tissue evidence="10">Leaf</tissue>
    </source>
</reference>
<evidence type="ECO:0000256" key="6">
    <source>
        <dbReference type="ARBA" id="ARBA00022989"/>
    </source>
</evidence>
<evidence type="ECO:0000313" key="10">
    <source>
        <dbReference type="EMBL" id="KAF6174944.1"/>
    </source>
</evidence>
<gene>
    <name evidence="10" type="ORF">GIB67_026432</name>
</gene>
<comment type="subunit">
    <text evidence="3 8">Homodimer and heterodimers.</text>
</comment>
<dbReference type="PANTHER" id="PTHR33573:SF46">
    <property type="entry name" value="CASP-LIKE PROTEIN 2A1"/>
    <property type="match status" value="1"/>
</dbReference>
<feature type="transmembrane region" description="Helical" evidence="8">
    <location>
        <begin position="157"/>
        <end position="179"/>
    </location>
</feature>
<accession>A0A7J7P728</accession>
<evidence type="ECO:0000256" key="1">
    <source>
        <dbReference type="ARBA" id="ARBA00004651"/>
    </source>
</evidence>
<evidence type="ECO:0000259" key="9">
    <source>
        <dbReference type="Pfam" id="PF04535"/>
    </source>
</evidence>
<evidence type="ECO:0000256" key="2">
    <source>
        <dbReference type="ARBA" id="ARBA00007651"/>
    </source>
</evidence>
<organism evidence="10 11">
    <name type="scientific">Kingdonia uniflora</name>
    <dbReference type="NCBI Taxonomy" id="39325"/>
    <lineage>
        <taxon>Eukaryota</taxon>
        <taxon>Viridiplantae</taxon>
        <taxon>Streptophyta</taxon>
        <taxon>Embryophyta</taxon>
        <taxon>Tracheophyta</taxon>
        <taxon>Spermatophyta</taxon>
        <taxon>Magnoliopsida</taxon>
        <taxon>Ranunculales</taxon>
        <taxon>Circaeasteraceae</taxon>
        <taxon>Kingdonia</taxon>
    </lineage>
</organism>
<comment type="caution">
    <text evidence="10">The sequence shown here is derived from an EMBL/GenBank/DDBJ whole genome shotgun (WGS) entry which is preliminary data.</text>
</comment>
<dbReference type="PANTHER" id="PTHR33573">
    <property type="entry name" value="CASP-LIKE PROTEIN 4A4"/>
    <property type="match status" value="1"/>
</dbReference>
<feature type="domain" description="Casparian strip membrane protein" evidence="9">
    <location>
        <begin position="26"/>
        <end position="166"/>
    </location>
</feature>
<keyword evidence="6 8" id="KW-1133">Transmembrane helix</keyword>
<evidence type="ECO:0000256" key="3">
    <source>
        <dbReference type="ARBA" id="ARBA00011489"/>
    </source>
</evidence>
<proteinExistence type="inferred from homology"/>
<dbReference type="AlphaFoldDB" id="A0A7J7P728"/>
<sequence length="200" mass="21900">MMMSNMEKRDKDQVVLGEIEGLSGNTTVRTAETVLRIFPMALCVAALVVMLKNAQSNDYGAVSYDDLGGFRYLVYANGLCAAYSFFSAFYTVVPRPASMGWAWTLFFFDQILTYAILAAGAVSAEVMYLAHNGDEAITWAEACSTYGGFCRKATTSVVITFTAVACYVLLSLISSYRLFKNYDAPISYPVKNVEVAVFAS</sequence>
<keyword evidence="4 8" id="KW-1003">Cell membrane</keyword>
<dbReference type="GO" id="GO:0005886">
    <property type="term" value="C:plasma membrane"/>
    <property type="evidence" value="ECO:0007669"/>
    <property type="project" value="UniProtKB-SubCell"/>
</dbReference>